<accession>A0A2K3M676</accession>
<keyword evidence="1" id="KW-0812">Transmembrane</keyword>
<protein>
    <submittedName>
        <fullName evidence="2">Uncharacterized protein</fullName>
    </submittedName>
</protein>
<evidence type="ECO:0000256" key="1">
    <source>
        <dbReference type="SAM" id="Phobius"/>
    </source>
</evidence>
<reference evidence="2 3" key="2">
    <citation type="journal article" date="2017" name="Front. Plant Sci.">
        <title>Gene Classification and Mining of Molecular Markers Useful in Red Clover (Trifolium pratense) Breeding.</title>
        <authorList>
            <person name="Istvanek J."/>
            <person name="Dluhosova J."/>
            <person name="Dluhos P."/>
            <person name="Patkova L."/>
            <person name="Nedelnik J."/>
            <person name="Repkova J."/>
        </authorList>
    </citation>
    <scope>NUCLEOTIDE SEQUENCE [LARGE SCALE GENOMIC DNA]</scope>
    <source>
        <strain evidence="3">cv. Tatra</strain>
        <tissue evidence="2">Young leaves</tissue>
    </source>
</reference>
<sequence length="80" mass="9720">MLFEFNFVLFNIFLFNLYYLFYVRKAKAPTRKTRTPTTRRKNVITFEEGLKTLQEGIVKLFNILEGSEPNFTYEEHIRLY</sequence>
<reference evidence="2 3" key="1">
    <citation type="journal article" date="2014" name="Am. J. Bot.">
        <title>Genome assembly and annotation for red clover (Trifolium pratense; Fabaceae).</title>
        <authorList>
            <person name="Istvanek J."/>
            <person name="Jaros M."/>
            <person name="Krenek A."/>
            <person name="Repkova J."/>
        </authorList>
    </citation>
    <scope>NUCLEOTIDE SEQUENCE [LARGE SCALE GENOMIC DNA]</scope>
    <source>
        <strain evidence="3">cv. Tatra</strain>
        <tissue evidence="2">Young leaves</tissue>
    </source>
</reference>
<evidence type="ECO:0000313" key="2">
    <source>
        <dbReference type="EMBL" id="PNX86296.1"/>
    </source>
</evidence>
<feature type="non-terminal residue" evidence="2">
    <location>
        <position position="80"/>
    </location>
</feature>
<feature type="transmembrane region" description="Helical" evidence="1">
    <location>
        <begin position="6"/>
        <end position="23"/>
    </location>
</feature>
<dbReference type="AlphaFoldDB" id="A0A2K3M676"/>
<keyword evidence="1" id="KW-0472">Membrane</keyword>
<name>A0A2K3M676_TRIPR</name>
<gene>
    <name evidence="2" type="ORF">L195_g042373</name>
</gene>
<dbReference type="EMBL" id="ASHM01050832">
    <property type="protein sequence ID" value="PNX86296.1"/>
    <property type="molecule type" value="Genomic_DNA"/>
</dbReference>
<organism evidence="2 3">
    <name type="scientific">Trifolium pratense</name>
    <name type="common">Red clover</name>
    <dbReference type="NCBI Taxonomy" id="57577"/>
    <lineage>
        <taxon>Eukaryota</taxon>
        <taxon>Viridiplantae</taxon>
        <taxon>Streptophyta</taxon>
        <taxon>Embryophyta</taxon>
        <taxon>Tracheophyta</taxon>
        <taxon>Spermatophyta</taxon>
        <taxon>Magnoliopsida</taxon>
        <taxon>eudicotyledons</taxon>
        <taxon>Gunneridae</taxon>
        <taxon>Pentapetalae</taxon>
        <taxon>rosids</taxon>
        <taxon>fabids</taxon>
        <taxon>Fabales</taxon>
        <taxon>Fabaceae</taxon>
        <taxon>Papilionoideae</taxon>
        <taxon>50 kb inversion clade</taxon>
        <taxon>NPAAA clade</taxon>
        <taxon>Hologalegina</taxon>
        <taxon>IRL clade</taxon>
        <taxon>Trifolieae</taxon>
        <taxon>Trifolium</taxon>
    </lineage>
</organism>
<evidence type="ECO:0000313" key="3">
    <source>
        <dbReference type="Proteomes" id="UP000236291"/>
    </source>
</evidence>
<dbReference type="Proteomes" id="UP000236291">
    <property type="component" value="Unassembled WGS sequence"/>
</dbReference>
<proteinExistence type="predicted"/>
<comment type="caution">
    <text evidence="2">The sequence shown here is derived from an EMBL/GenBank/DDBJ whole genome shotgun (WGS) entry which is preliminary data.</text>
</comment>
<keyword evidence="1" id="KW-1133">Transmembrane helix</keyword>